<sequence>MTGLTAYLGLFLVAFGAATVLPFQSEPLLVGLLASGKFSTTWLLVVASIGNVLGAVFNCVLGRFIDRFHDRSWFPVKASSLDKAAGWYRRYGRWSLLLSWMPVFGDALTVLAGVLREPWWSFLLLVTVGKTVRYLVLAAATLGTRAAIGI</sequence>
<dbReference type="HOGENOM" id="CLU_125997_0_0_5"/>
<proteinExistence type="predicted"/>
<reference evidence="4" key="1">
    <citation type="journal article" date="2004" name="J. Bacteriol.">
        <title>An evolutionary hot spot: the pNGR234b replicon of Rhizobium sp. strain NGR234.</title>
        <authorList>
            <person name="Streit W.R."/>
            <person name="Schmitz R.A."/>
            <person name="Perret X."/>
            <person name="Staehelin C."/>
            <person name="Deakin W.J."/>
            <person name="Raasch C."/>
            <person name="Liesegang H."/>
            <person name="Broughton W.J."/>
        </authorList>
    </citation>
    <scope>NUCLEOTIDE SEQUENCE [LARGE SCALE GENOMIC DNA]</scope>
    <source>
        <strain evidence="4">NBRC 101917 / NGR234</strain>
    </source>
</reference>
<dbReference type="RefSeq" id="WP_015886948.1">
    <property type="nucleotide sequence ID" value="NC_012586.1"/>
</dbReference>
<dbReference type="PATRIC" id="fig|394.7.peg.1266"/>
<evidence type="ECO:0000259" key="2">
    <source>
        <dbReference type="Pfam" id="PF09335"/>
    </source>
</evidence>
<dbReference type="PANTHER" id="PTHR42709:SF4">
    <property type="entry name" value="INNER MEMBRANE PROTEIN YQAA"/>
    <property type="match status" value="1"/>
</dbReference>
<feature type="domain" description="VTT" evidence="2">
    <location>
        <begin position="29"/>
        <end position="139"/>
    </location>
</feature>
<evidence type="ECO:0000256" key="1">
    <source>
        <dbReference type="SAM" id="Phobius"/>
    </source>
</evidence>
<dbReference type="Pfam" id="PF09335">
    <property type="entry name" value="VTT_dom"/>
    <property type="match status" value="1"/>
</dbReference>
<name>C3KQC9_SINFN</name>
<feature type="transmembrane region" description="Helical" evidence="1">
    <location>
        <begin position="38"/>
        <end position="61"/>
    </location>
</feature>
<dbReference type="KEGG" id="rhi:NGR_b08310"/>
<keyword evidence="1" id="KW-1133">Transmembrane helix</keyword>
<keyword evidence="1" id="KW-0472">Membrane</keyword>
<dbReference type="AlphaFoldDB" id="C3KQC9"/>
<keyword evidence="1" id="KW-0812">Transmembrane</keyword>
<dbReference type="EMBL" id="CP000874">
    <property type="protein sequence ID" value="ACP22287.1"/>
    <property type="molecule type" value="Genomic_DNA"/>
</dbReference>
<gene>
    <name evidence="3" type="ordered locus">NGR_b08310</name>
</gene>
<organism evidence="3 4">
    <name type="scientific">Sinorhizobium fredii (strain NBRC 101917 / NGR234)</name>
    <dbReference type="NCBI Taxonomy" id="394"/>
    <lineage>
        <taxon>Bacteria</taxon>
        <taxon>Pseudomonadati</taxon>
        <taxon>Pseudomonadota</taxon>
        <taxon>Alphaproteobacteria</taxon>
        <taxon>Hyphomicrobiales</taxon>
        <taxon>Rhizobiaceae</taxon>
        <taxon>Sinorhizobium/Ensifer group</taxon>
        <taxon>Sinorhizobium</taxon>
    </lineage>
</organism>
<evidence type="ECO:0000313" key="3">
    <source>
        <dbReference type="EMBL" id="ACP22287.1"/>
    </source>
</evidence>
<feature type="transmembrane region" description="Helical" evidence="1">
    <location>
        <begin position="120"/>
        <end position="142"/>
    </location>
</feature>
<dbReference type="InterPro" id="IPR051311">
    <property type="entry name" value="DedA_domain"/>
</dbReference>
<feature type="transmembrane region" description="Helical" evidence="1">
    <location>
        <begin position="94"/>
        <end position="114"/>
    </location>
</feature>
<reference evidence="3 4" key="2">
    <citation type="journal article" date="2009" name="Appl. Environ. Microbiol.">
        <title>Rhizobium sp. strain NGR234 possesses a remarkable number of secretion systems.</title>
        <authorList>
            <person name="Schmeisser C."/>
            <person name="Liesegang H."/>
            <person name="Krysciak D."/>
            <person name="Bakkou N."/>
            <person name="Le Quere A."/>
            <person name="Wollherr A."/>
            <person name="Heinemeyer I."/>
            <person name="Morgenstern B."/>
            <person name="Pommerening-Roeser A."/>
            <person name="Flores M."/>
            <person name="Palacios R."/>
            <person name="Brenner S."/>
            <person name="Gottschalk G."/>
            <person name="Schmitz R.A."/>
            <person name="Broughton W.J."/>
            <person name="Perret X."/>
            <person name="Strittmatter A.W."/>
            <person name="Streit W.R."/>
        </authorList>
    </citation>
    <scope>NUCLEOTIDE SEQUENCE [LARGE SCALE GENOMIC DNA]</scope>
    <source>
        <strain evidence="4">NBRC 101917 / NGR234</strain>
    </source>
</reference>
<protein>
    <submittedName>
        <fullName evidence="3">Inner membrane protein</fullName>
    </submittedName>
</protein>
<geneLocation type="plasmid" evidence="4">
    <name>sym pNGR234b</name>
</geneLocation>
<accession>C3KQC9</accession>
<dbReference type="OrthoDB" id="9814483at2"/>
<dbReference type="PANTHER" id="PTHR42709">
    <property type="entry name" value="ALKALINE PHOSPHATASE LIKE PROTEIN"/>
    <property type="match status" value="1"/>
</dbReference>
<dbReference type="Proteomes" id="UP000001054">
    <property type="component" value="Plasmid pNGR234b"/>
</dbReference>
<keyword evidence="3" id="KW-0614">Plasmid</keyword>
<keyword evidence="4" id="KW-1185">Reference proteome</keyword>
<evidence type="ECO:0000313" key="4">
    <source>
        <dbReference type="Proteomes" id="UP000001054"/>
    </source>
</evidence>
<dbReference type="InterPro" id="IPR032816">
    <property type="entry name" value="VTT_dom"/>
</dbReference>